<sequence length="258" mass="26551">MKKHLLTALGTLTLGLIIGASAISVMADWTNPPSSPPNENTPAPLNVGGIGQTKQASLWLKGLNDAGQTLANGLIVENGNVGIGVIAPAAKLDVSGQTKTSTFQMTTGAGANKVLTSDASGNASWATGATTAERICTAPLSTSGNPSYVAVTMLVNGQNICADDDGCTIWGTTIATAGTLRNFEPSFYKQLANSTWSSIWAGNNEYVGTQGEGTASTVFGNRDGTWVTDDRSGTETSSTAFSMHDTTASYNMTVVVCD</sequence>
<evidence type="ECO:0000313" key="2">
    <source>
        <dbReference type="Proteomes" id="UP000178104"/>
    </source>
</evidence>
<organism evidence="1 2">
    <name type="scientific">Candidatus Nomurabacteria bacterium RIFCSPLOWO2_01_FULL_42_17</name>
    <dbReference type="NCBI Taxonomy" id="1801780"/>
    <lineage>
        <taxon>Bacteria</taxon>
        <taxon>Candidatus Nomuraibacteriota</taxon>
    </lineage>
</organism>
<accession>A0A1F6XNQ4</accession>
<reference evidence="1 2" key="1">
    <citation type="journal article" date="2016" name="Nat. Commun.">
        <title>Thousands of microbial genomes shed light on interconnected biogeochemical processes in an aquifer system.</title>
        <authorList>
            <person name="Anantharaman K."/>
            <person name="Brown C.T."/>
            <person name="Hug L.A."/>
            <person name="Sharon I."/>
            <person name="Castelle C.J."/>
            <person name="Probst A.J."/>
            <person name="Thomas B.C."/>
            <person name="Singh A."/>
            <person name="Wilkins M.J."/>
            <person name="Karaoz U."/>
            <person name="Brodie E.L."/>
            <person name="Williams K.H."/>
            <person name="Hubbard S.S."/>
            <person name="Banfield J.F."/>
        </authorList>
    </citation>
    <scope>NUCLEOTIDE SEQUENCE [LARGE SCALE GENOMIC DNA]</scope>
</reference>
<dbReference type="AlphaFoldDB" id="A0A1F6XNQ4"/>
<dbReference type="EMBL" id="MFVE01000002">
    <property type="protein sequence ID" value="OGI95757.1"/>
    <property type="molecule type" value="Genomic_DNA"/>
</dbReference>
<proteinExistence type="predicted"/>
<protein>
    <submittedName>
        <fullName evidence="1">Uncharacterized protein</fullName>
    </submittedName>
</protein>
<dbReference type="Proteomes" id="UP000178104">
    <property type="component" value="Unassembled WGS sequence"/>
</dbReference>
<evidence type="ECO:0000313" key="1">
    <source>
        <dbReference type="EMBL" id="OGI95757.1"/>
    </source>
</evidence>
<name>A0A1F6XNQ4_9BACT</name>
<dbReference type="STRING" id="1801780.A2917_00365"/>
<gene>
    <name evidence="1" type="ORF">A2917_00365</name>
</gene>
<comment type="caution">
    <text evidence="1">The sequence shown here is derived from an EMBL/GenBank/DDBJ whole genome shotgun (WGS) entry which is preliminary data.</text>
</comment>